<feature type="region of interest" description="Disordered" evidence="1">
    <location>
        <begin position="1"/>
        <end position="238"/>
    </location>
</feature>
<accession>K2MQU6</accession>
<comment type="caution">
    <text evidence="2">The sequence shown here is derived from an EMBL/GenBank/DDBJ whole genome shotgun (WGS) entry which is preliminary data.</text>
</comment>
<dbReference type="OrthoDB" id="10538978at2759"/>
<dbReference type="EMBL" id="AHKC01008748">
    <property type="protein sequence ID" value="EKF37623.1"/>
    <property type="molecule type" value="Genomic_DNA"/>
</dbReference>
<keyword evidence="3" id="KW-1185">Reference proteome</keyword>
<protein>
    <submittedName>
        <fullName evidence="2">Mucin-associated surface protein (MASP), putative</fullName>
    </submittedName>
</protein>
<feature type="compositionally biased region" description="Polar residues" evidence="1">
    <location>
        <begin position="43"/>
        <end position="54"/>
    </location>
</feature>
<feature type="compositionally biased region" description="Basic and acidic residues" evidence="1">
    <location>
        <begin position="105"/>
        <end position="119"/>
    </location>
</feature>
<dbReference type="AlphaFoldDB" id="K2MQU6"/>
<gene>
    <name evidence="2" type="ORF">MOQ_002182</name>
</gene>
<reference evidence="2 3" key="1">
    <citation type="journal article" date="2012" name="BMC Genomics">
        <title>Comparative genomic analysis of human infective Trypanosoma cruzi lineages with the bat-restricted subspecies T. cruzi marinkellei.</title>
        <authorList>
            <person name="Franzen O."/>
            <person name="Talavera-Lopez C."/>
            <person name="Ochaya S."/>
            <person name="Butler C.E."/>
            <person name="Messenger L.A."/>
            <person name="Lewis M.D."/>
            <person name="Llewellyn M.S."/>
            <person name="Marinkelle C.J."/>
            <person name="Tyler K.M."/>
            <person name="Miles M.A."/>
            <person name="Andersson B."/>
        </authorList>
    </citation>
    <scope>NUCLEOTIDE SEQUENCE [LARGE SCALE GENOMIC DNA]</scope>
    <source>
        <strain evidence="2 3">B7</strain>
    </source>
</reference>
<name>K2MQU6_TRYCR</name>
<evidence type="ECO:0000313" key="3">
    <source>
        <dbReference type="Proteomes" id="UP000007350"/>
    </source>
</evidence>
<feature type="non-terminal residue" evidence="2">
    <location>
        <position position="1"/>
    </location>
</feature>
<dbReference type="Proteomes" id="UP000007350">
    <property type="component" value="Unassembled WGS sequence"/>
</dbReference>
<proteinExistence type="predicted"/>
<organism evidence="2 3">
    <name type="scientific">Trypanosoma cruzi marinkellei</name>
    <dbReference type="NCBI Taxonomy" id="85056"/>
    <lineage>
        <taxon>Eukaryota</taxon>
        <taxon>Discoba</taxon>
        <taxon>Euglenozoa</taxon>
        <taxon>Kinetoplastea</taxon>
        <taxon>Metakinetoplastina</taxon>
        <taxon>Trypanosomatida</taxon>
        <taxon>Trypanosomatidae</taxon>
        <taxon>Trypanosoma</taxon>
        <taxon>Schizotrypanum</taxon>
    </lineage>
</organism>
<feature type="compositionally biased region" description="Polar residues" evidence="1">
    <location>
        <begin position="66"/>
        <end position="81"/>
    </location>
</feature>
<feature type="compositionally biased region" description="Polar residues" evidence="1">
    <location>
        <begin position="160"/>
        <end position="238"/>
    </location>
</feature>
<evidence type="ECO:0000256" key="1">
    <source>
        <dbReference type="SAM" id="MobiDB-lite"/>
    </source>
</evidence>
<evidence type="ECO:0000313" key="2">
    <source>
        <dbReference type="EMBL" id="EKF37623.1"/>
    </source>
</evidence>
<sequence length="238" mass="24593">EARVLEPPVYSTSGGASERDTGHTAPGEAEAVSAERTELLNVVGSSPGSSQLQTPLKPELPKEQADSSPKLTDSPTNSQKSGEGRQVVSPEGLPDGPGTSVGSVDGKHASDGTRERNDTKPSSNSIDVVIRNNEGLKEDSLKSTEILVDVAHSEEGKKSGNATLSLEQPQGTSTAASAITPQTSSMTPDDNVNESNTVTMSEASPQTLVTANTTDTKNTQNSDSSTAVSHTTSPLLLL</sequence>
<feature type="non-terminal residue" evidence="2">
    <location>
        <position position="238"/>
    </location>
</feature>